<dbReference type="PANTHER" id="PTHR13140:SF780">
    <property type="entry name" value="MYOSIN-1"/>
    <property type="match status" value="1"/>
</dbReference>
<dbReference type="GO" id="GO:0030048">
    <property type="term" value="P:actin filament-based movement"/>
    <property type="evidence" value="ECO:0007669"/>
    <property type="project" value="UniProtKB-ARBA"/>
</dbReference>
<keyword evidence="14" id="KW-1185">Reference proteome</keyword>
<dbReference type="GO" id="GO:0016459">
    <property type="term" value="C:myosin complex"/>
    <property type="evidence" value="ECO:0007669"/>
    <property type="project" value="UniProtKB-KW"/>
</dbReference>
<dbReference type="GO" id="GO:0007015">
    <property type="term" value="P:actin filament organization"/>
    <property type="evidence" value="ECO:0007669"/>
    <property type="project" value="TreeGrafter"/>
</dbReference>
<dbReference type="InterPro" id="IPR001609">
    <property type="entry name" value="Myosin_head_motor_dom-like"/>
</dbReference>
<dbReference type="InterPro" id="IPR027417">
    <property type="entry name" value="P-loop_NTPase"/>
</dbReference>
<dbReference type="Gene3D" id="1.20.5.190">
    <property type="match status" value="2"/>
</dbReference>
<dbReference type="EMBL" id="VDCV01000005">
    <property type="protein sequence ID" value="KAB5556610.1"/>
    <property type="molecule type" value="Genomic_DNA"/>
</dbReference>
<evidence type="ECO:0000313" key="13">
    <source>
        <dbReference type="EMBL" id="KAB5556610.1"/>
    </source>
</evidence>
<dbReference type="PROSITE" id="PS50096">
    <property type="entry name" value="IQ"/>
    <property type="match status" value="3"/>
</dbReference>
<dbReference type="GO" id="GO:0005524">
    <property type="term" value="F:ATP binding"/>
    <property type="evidence" value="ECO:0007669"/>
    <property type="project" value="UniProtKB-KW"/>
</dbReference>
<sequence>MLQKKSQVLPSFQSIKSMPVDFRFAGSPTSEQSENVNLVNSNTACMSVPEKNDLENGLVEGAEDSVGSDVNEDSPYSRAAILVEQIPSVGDEDLDTVPTPLPLVSSFHRERRWADTSSYAAKKKLQSWFQLPNGNWELGKILSTSGTESVISPPDGKVLKVKTECLVPANPDILDGVDDLMQLSYLNEPSVLYNLQYRYNRDMIYTKAGPVLVAINPFKEVPLYGNNYIEAYKNKSMESPHVYAITDTAIREMIRDEVNQSIIIRLVKYKKLISSPPSLPPSLLFSLSLSMHFFSFNSLCDDLKPCIVQTPSIHLKFANLCQCSCQKFGGFSSGNVRKLGKLIEIHFSETGKISGAKIQTFLLEKSRVVQCMEGERSYHIFYQLCAGASPKLREKISLKIASEYKYLRQSNCYTITGVDDAERFRVVTEALDIVHVSKEDQESVFAMLAAVLWLGNVSFSIVDNENHVEPLADEGLITVAKLIGCNVGELKLALSTRKMRVGNDTIVQKLSLSQAIDTRDALAKSIYSCLFDWLVEQVNKSLAVGKRITGRSISILDIYGFESFERNSFEQFCINYANERLQQHFNRHLFKLEQEEYIQDGIDWTKVDFEDNQDCLNLFEKFWLFSPHNVLRTTCRPDIVISVNLCSFAYVKKDRDPINVELQVSHSLLTSQLRVLSVFLLSYMQKPLGLLSLLDEESTFPNGTDLTFANKLKQHLNSNSCFRGERDKAFSVSHYAGEVTYDTTGFLEKNRDLLHLDSIQLLSSCSCHLPQIFASNMLTQSEKPAVSPLYKAGGADSQKLSVATKFKGQLFQLMQRLENTTPHFIRCIKPNNSQSPGSYEQGLVLQQLRCCGVLEVVRISRSGFPTRMSHHKFARRYGFLLLESVSSSQDPLSVSVAILHQFDISPEMYQVGYTKLFFRTGQIGVLEDTRNHTLHGILRIQSCFRGHQARAYLRELKRGICVLQSFVRGEKIRKEYAVLQQRYRAAVVIQRHIKSTICGKKYKDMHQASIILQSVIRGWLVRRFSGDVGLLKSGATKGNESDEVLVKASFLAELQRRVLKAEAALREKEEENDVLHQRLQQYENRWSEYELKMKSMEEVWQKQMRSLQSSLSIAKKSLAIDDSERNSDASVNASDEKEFSWETGSNHRGQESNSARPMSAGLSVISRMGEEFEQRSQVFGDDAKFLVEVKSGQVEASLNPDRELRRLKQMFEAWKKDYGSRLRETKVILNKLGTEEGALERVKKKWWGRRNSTRYT</sequence>
<dbReference type="Gene3D" id="6.20.240.20">
    <property type="match status" value="1"/>
</dbReference>
<keyword evidence="6" id="KW-0505">Motor protein</keyword>
<dbReference type="GO" id="GO:0016020">
    <property type="term" value="C:membrane"/>
    <property type="evidence" value="ECO:0007669"/>
    <property type="project" value="TreeGrafter"/>
</dbReference>
<organism evidence="13 14">
    <name type="scientific">Salix brachista</name>
    <dbReference type="NCBI Taxonomy" id="2182728"/>
    <lineage>
        <taxon>Eukaryota</taxon>
        <taxon>Viridiplantae</taxon>
        <taxon>Streptophyta</taxon>
        <taxon>Embryophyta</taxon>
        <taxon>Tracheophyta</taxon>
        <taxon>Spermatophyta</taxon>
        <taxon>Magnoliopsida</taxon>
        <taxon>eudicotyledons</taxon>
        <taxon>Gunneridae</taxon>
        <taxon>Pentapetalae</taxon>
        <taxon>rosids</taxon>
        <taxon>fabids</taxon>
        <taxon>Malpighiales</taxon>
        <taxon>Salicaceae</taxon>
        <taxon>Saliceae</taxon>
        <taxon>Salix</taxon>
    </lineage>
</organism>
<feature type="domain" description="Myosin motor" evidence="11">
    <location>
        <begin position="175"/>
        <end position="931"/>
    </location>
</feature>
<dbReference type="GO" id="GO:0005516">
    <property type="term" value="F:calmodulin binding"/>
    <property type="evidence" value="ECO:0007669"/>
    <property type="project" value="UniProtKB-KW"/>
</dbReference>
<evidence type="ECO:0008006" key="15">
    <source>
        <dbReference type="Google" id="ProtNLM"/>
    </source>
</evidence>
<dbReference type="InterPro" id="IPR057535">
    <property type="entry name" value="MYO1-3_N_SH3"/>
</dbReference>
<evidence type="ECO:0000256" key="3">
    <source>
        <dbReference type="ARBA" id="ARBA00022860"/>
    </source>
</evidence>
<dbReference type="PROSITE" id="PS51844">
    <property type="entry name" value="SH3_LIKE"/>
    <property type="match status" value="1"/>
</dbReference>
<evidence type="ECO:0000256" key="10">
    <source>
        <dbReference type="SAM" id="MobiDB-lite"/>
    </source>
</evidence>
<protein>
    <recommendedName>
        <fullName evidence="15">Myosin motor domain-containing protein</fullName>
    </recommendedName>
</protein>
<dbReference type="GO" id="GO:0000146">
    <property type="term" value="F:microfilament motor activity"/>
    <property type="evidence" value="ECO:0007669"/>
    <property type="project" value="TreeGrafter"/>
</dbReference>
<dbReference type="Pfam" id="PF25369">
    <property type="entry name" value="SH3_VIII-1_N"/>
    <property type="match status" value="1"/>
</dbReference>
<dbReference type="InterPro" id="IPR004009">
    <property type="entry name" value="SH3_Myosin"/>
</dbReference>
<dbReference type="Gene3D" id="3.40.850.10">
    <property type="entry name" value="Kinesin motor domain"/>
    <property type="match status" value="2"/>
</dbReference>
<dbReference type="Proteomes" id="UP000326939">
    <property type="component" value="Chromosome 5"/>
</dbReference>
<feature type="domain" description="Myosin N-terminal SH3-like" evidence="12">
    <location>
        <begin position="122"/>
        <end position="171"/>
    </location>
</feature>
<accession>A0A5N5MN60</accession>
<dbReference type="InterPro" id="IPR036022">
    <property type="entry name" value="MYSc_Myo8"/>
</dbReference>
<keyword evidence="1" id="KW-0547">Nucleotide-binding</keyword>
<evidence type="ECO:0000256" key="7">
    <source>
        <dbReference type="ARBA" id="ARBA00023203"/>
    </source>
</evidence>
<feature type="coiled-coil region" evidence="9">
    <location>
        <begin position="1051"/>
        <end position="1099"/>
    </location>
</feature>
<reference evidence="14" key="1">
    <citation type="journal article" date="2019" name="Gigascience">
        <title>De novo genome assembly of the endangered Acer yangbiense, a plant species with extremely small populations endemic to Yunnan Province, China.</title>
        <authorList>
            <person name="Yang J."/>
            <person name="Wariss H.M."/>
            <person name="Tao L."/>
            <person name="Zhang R."/>
            <person name="Yun Q."/>
            <person name="Hollingsworth P."/>
            <person name="Dao Z."/>
            <person name="Luo G."/>
            <person name="Guo H."/>
            <person name="Ma Y."/>
            <person name="Sun W."/>
        </authorList>
    </citation>
    <scope>NUCLEOTIDE SEQUENCE [LARGE SCALE GENOMIC DNA]</scope>
    <source>
        <strain evidence="14">cv. br00</strain>
    </source>
</reference>
<comment type="similarity">
    <text evidence="8">Belongs to the TRAFAC class myosin-kinesin ATPase superfamily. Myosin family.</text>
</comment>
<dbReference type="AlphaFoldDB" id="A0A5N5MN60"/>
<evidence type="ECO:0000259" key="12">
    <source>
        <dbReference type="PROSITE" id="PS51844"/>
    </source>
</evidence>
<proteinExistence type="inferred from homology"/>
<evidence type="ECO:0000313" key="14">
    <source>
        <dbReference type="Proteomes" id="UP000326939"/>
    </source>
</evidence>
<evidence type="ECO:0000259" key="11">
    <source>
        <dbReference type="PROSITE" id="PS51456"/>
    </source>
</evidence>
<dbReference type="InterPro" id="IPR000048">
    <property type="entry name" value="IQ_motif_EF-hand-BS"/>
</dbReference>
<feature type="compositionally biased region" description="Polar residues" evidence="10">
    <location>
        <begin position="1142"/>
        <end position="1156"/>
    </location>
</feature>
<dbReference type="Gene3D" id="1.20.58.530">
    <property type="match status" value="1"/>
</dbReference>
<dbReference type="PANTHER" id="PTHR13140">
    <property type="entry name" value="MYOSIN"/>
    <property type="match status" value="1"/>
</dbReference>
<dbReference type="PROSITE" id="PS51456">
    <property type="entry name" value="MYOSIN_MOTOR"/>
    <property type="match status" value="1"/>
</dbReference>
<evidence type="ECO:0000256" key="4">
    <source>
        <dbReference type="ARBA" id="ARBA00023054"/>
    </source>
</evidence>
<evidence type="ECO:0000256" key="6">
    <source>
        <dbReference type="ARBA" id="ARBA00023175"/>
    </source>
</evidence>
<feature type="region of interest" description="Actin-binding" evidence="8">
    <location>
        <begin position="810"/>
        <end position="832"/>
    </location>
</feature>
<evidence type="ECO:0000256" key="8">
    <source>
        <dbReference type="PROSITE-ProRule" id="PRU00782"/>
    </source>
</evidence>
<dbReference type="Pfam" id="PF00063">
    <property type="entry name" value="Myosin_head"/>
    <property type="match status" value="3"/>
</dbReference>
<name>A0A5N5MN60_9ROSI</name>
<dbReference type="SUPFAM" id="SSF52540">
    <property type="entry name" value="P-loop containing nucleoside triphosphate hydrolases"/>
    <property type="match status" value="1"/>
</dbReference>
<dbReference type="PRINTS" id="PR00193">
    <property type="entry name" value="MYOSINHEAVY"/>
</dbReference>
<keyword evidence="5 8" id="KW-0518">Myosin</keyword>
<evidence type="ECO:0000256" key="5">
    <source>
        <dbReference type="ARBA" id="ARBA00023123"/>
    </source>
</evidence>
<feature type="region of interest" description="Disordered" evidence="10">
    <location>
        <begin position="1124"/>
        <end position="1157"/>
    </location>
</feature>
<comment type="caution">
    <text evidence="13">The sequence shown here is derived from an EMBL/GenBank/DDBJ whole genome shotgun (WGS) entry which is preliminary data.</text>
</comment>
<keyword evidence="2" id="KW-0067">ATP-binding</keyword>
<dbReference type="Pfam" id="PF00612">
    <property type="entry name" value="IQ"/>
    <property type="match status" value="3"/>
</dbReference>
<evidence type="ECO:0000256" key="1">
    <source>
        <dbReference type="ARBA" id="ARBA00022741"/>
    </source>
</evidence>
<comment type="caution">
    <text evidence="8">Lacks conserved residue(s) required for the propagation of feature annotation.</text>
</comment>
<dbReference type="SMART" id="SM00015">
    <property type="entry name" value="IQ"/>
    <property type="match status" value="4"/>
</dbReference>
<evidence type="ECO:0000256" key="2">
    <source>
        <dbReference type="ARBA" id="ARBA00022840"/>
    </source>
</evidence>
<dbReference type="CDD" id="cd01383">
    <property type="entry name" value="MYSc_Myo8"/>
    <property type="match status" value="1"/>
</dbReference>
<dbReference type="GO" id="GO:0005737">
    <property type="term" value="C:cytoplasm"/>
    <property type="evidence" value="ECO:0007669"/>
    <property type="project" value="TreeGrafter"/>
</dbReference>
<keyword evidence="4 9" id="KW-0175">Coiled coil</keyword>
<gene>
    <name evidence="13" type="ORF">DKX38_007519</name>
</gene>
<dbReference type="Gene3D" id="1.10.10.820">
    <property type="match status" value="1"/>
</dbReference>
<keyword evidence="3" id="KW-0112">Calmodulin-binding</keyword>
<dbReference type="FunFam" id="1.10.10.820:FF:000001">
    <property type="entry name" value="Myosin heavy chain"/>
    <property type="match status" value="1"/>
</dbReference>
<dbReference type="Gene3D" id="1.20.120.720">
    <property type="entry name" value="Myosin VI head, motor domain, U50 subdomain"/>
    <property type="match status" value="1"/>
</dbReference>
<dbReference type="InterPro" id="IPR036961">
    <property type="entry name" value="Kinesin_motor_dom_sf"/>
</dbReference>
<dbReference type="GO" id="GO:0051015">
    <property type="term" value="F:actin filament binding"/>
    <property type="evidence" value="ECO:0007669"/>
    <property type="project" value="TreeGrafter"/>
</dbReference>
<evidence type="ECO:0000256" key="9">
    <source>
        <dbReference type="SAM" id="Coils"/>
    </source>
</evidence>
<dbReference type="SMART" id="SM00242">
    <property type="entry name" value="MYSc"/>
    <property type="match status" value="1"/>
</dbReference>
<keyword evidence="7 8" id="KW-0009">Actin-binding</keyword>